<dbReference type="InterPro" id="IPR036045">
    <property type="entry name" value="Sec1-like_sf"/>
</dbReference>
<evidence type="ECO:0000256" key="1">
    <source>
        <dbReference type="ARBA" id="ARBA00009884"/>
    </source>
</evidence>
<protein>
    <submittedName>
        <fullName evidence="3">Sec1 family domain-containing protein 1</fullName>
    </submittedName>
</protein>
<dbReference type="GO" id="GO:0016192">
    <property type="term" value="P:vesicle-mediated transport"/>
    <property type="evidence" value="ECO:0007669"/>
    <property type="project" value="InterPro"/>
</dbReference>
<dbReference type="Gene3D" id="3.40.50.2060">
    <property type="match status" value="1"/>
</dbReference>
<accession>A0A0V0J5K8</accession>
<dbReference type="EMBL" id="GEEE01002339">
    <property type="protein sequence ID" value="JAP60886.1"/>
    <property type="molecule type" value="Transcribed_RNA"/>
</dbReference>
<reference evidence="3" key="1">
    <citation type="submission" date="2016-01" db="EMBL/GenBank/DDBJ databases">
        <title>Reference transcriptome for the parasite Schistocephalus solidus: insights into the molecular evolution of parasitism.</title>
        <authorList>
            <person name="Hebert F.O."/>
            <person name="Grambauer S."/>
            <person name="Barber I."/>
            <person name="Landry C.R."/>
            <person name="Aubin-Horth N."/>
        </authorList>
    </citation>
    <scope>NUCLEOTIDE SEQUENCE</scope>
</reference>
<gene>
    <name evidence="3" type="primary">SCFD1</name>
    <name evidence="3" type="ORF">TR92345</name>
</gene>
<dbReference type="InterPro" id="IPR043154">
    <property type="entry name" value="Sec-1-like_dom1"/>
</dbReference>
<dbReference type="AlphaFoldDB" id="A0A0V0J5K8"/>
<dbReference type="Pfam" id="PF00995">
    <property type="entry name" value="Sec1"/>
    <property type="match status" value="1"/>
</dbReference>
<feature type="region of interest" description="Disordered" evidence="2">
    <location>
        <begin position="462"/>
        <end position="482"/>
    </location>
</feature>
<evidence type="ECO:0000313" key="3">
    <source>
        <dbReference type="EMBL" id="JAP60886.1"/>
    </source>
</evidence>
<dbReference type="InterPro" id="IPR043127">
    <property type="entry name" value="Sec-1-like_dom3a"/>
</dbReference>
<proteinExistence type="inferred from homology"/>
<dbReference type="PIRSF" id="PIRSF005715">
    <property type="entry name" value="VPS45_Sec1"/>
    <property type="match status" value="1"/>
</dbReference>
<organism evidence="3">
    <name type="scientific">Schistocephalus solidus</name>
    <name type="common">Tapeworm</name>
    <dbReference type="NCBI Taxonomy" id="70667"/>
    <lineage>
        <taxon>Eukaryota</taxon>
        <taxon>Metazoa</taxon>
        <taxon>Spiralia</taxon>
        <taxon>Lophotrochozoa</taxon>
        <taxon>Platyhelminthes</taxon>
        <taxon>Cestoda</taxon>
        <taxon>Eucestoda</taxon>
        <taxon>Diphyllobothriidea</taxon>
        <taxon>Diphyllobothriidae</taxon>
        <taxon>Schistocephalus</taxon>
    </lineage>
</organism>
<dbReference type="Gene3D" id="3.40.50.1910">
    <property type="match status" value="1"/>
</dbReference>
<evidence type="ECO:0000256" key="2">
    <source>
        <dbReference type="SAM" id="MobiDB-lite"/>
    </source>
</evidence>
<name>A0A0V0J5K8_SCHSO</name>
<comment type="similarity">
    <text evidence="1">Belongs to the STXBP/unc-18/SEC1 family.</text>
</comment>
<dbReference type="InterPro" id="IPR027482">
    <property type="entry name" value="Sec1-like_dom2"/>
</dbReference>
<dbReference type="SUPFAM" id="SSF56815">
    <property type="entry name" value="Sec1/munc18-like (SM) proteins"/>
    <property type="match status" value="2"/>
</dbReference>
<feature type="compositionally biased region" description="Gly residues" evidence="2">
    <location>
        <begin position="471"/>
        <end position="482"/>
    </location>
</feature>
<dbReference type="InterPro" id="IPR001619">
    <property type="entry name" value="Sec1-like"/>
</dbReference>
<sequence>MAGSLRDRKIEALKCMLNFNEPSRTDDPQWKLLIYDRVGQDIIAPLFTVKELRALGVTLHMLLDVKREAIPDVPAIYFIYPSQENIRRVCKDFESDLYDSYYLNFISPIPREQLEVLAENALAEDCISRIKKVYDQYAKFICLEDDLFVLTEESCGVQDGTLYTLNKMNSSEAEIQSAVSSMVESLFSLFATLGSVPVIRCSRANAAEMVSRELDARFRDCLRDSRNTLFAGGDHRTFAGPKNAGAQSAGPRFSFQRPLLVILDRGLDLATPLHHAWTYQSLVHDLMGIHLNHVDLAQQKPSDVDNSMAKTKRYDFSTSSDRLWREHRISPFSEVAGALQEELAVLQDREQKLGALKASVSGNAAEEVLPLSDTTSALSSTINTLPQLMEQKRCLDMHMHIATSLAREIKARQLDLLNDVEEKLLSQQTLQEHSIPELLKMEAFTPEDKLRLLLLAALSTSNAPSSTASGGNSGSAGTGGGGSSTSTSAFSTFCLSSADLDQLSELLVSLHPELDVSAVKYVHYLRRMSKLSHTTAGGSDPTKYSSGRGMLNKLVSHGSAMLLEGMRSLVGRKSYLPFTEIVAQLVENKTEMEEYGYFDPKLFRRADSNIPRSKQPFYDVYVFVVGGGTYTEYHNLLDWSRSSSKLPGMPSNSSSSSLNALGLTLSSSAVSMTDLVSSSASASSRRITYGGTEILTPKGFLAQLTHLGNEVC</sequence>
<dbReference type="PANTHER" id="PTHR11679">
    <property type="entry name" value="VESICLE PROTEIN SORTING-ASSOCIATED"/>
    <property type="match status" value="1"/>
</dbReference>
<dbReference type="Gene3D" id="3.90.830.10">
    <property type="entry name" value="Syntaxin Binding Protein 1, Chain A, domain 2"/>
    <property type="match status" value="1"/>
</dbReference>